<name>A0ABP9QLN9_9PSEU</name>
<proteinExistence type="predicted"/>
<sequence>MPRFACLDARPDLRSAGPGMLLDLRITVDPGQRVHSLALRTQIRIEPRRRRYTPAEAEQLVDLFGELPRWGETLHPLQLCTVSTMVTGFAGQTTTEVSVPLSYDIDVAATRYLHGLDDGDVPLLLLFSGTVFYAGPEGVQVGLVSWSEEATFRLPVAIWRAAMDAHFPGTAWLRLRRETLDALLAYRSAHAIPSWDDVLHRLLKDARP</sequence>
<dbReference type="EMBL" id="BAABJP010000030">
    <property type="protein sequence ID" value="GAA5164062.1"/>
    <property type="molecule type" value="Genomic_DNA"/>
</dbReference>
<gene>
    <name evidence="1" type="ORF">GCM10023321_51950</name>
</gene>
<accession>A0ABP9QLN9</accession>
<comment type="caution">
    <text evidence="1">The sequence shown here is derived from an EMBL/GenBank/DDBJ whole genome shotgun (WGS) entry which is preliminary data.</text>
</comment>
<dbReference type="InterPro" id="IPR045730">
    <property type="entry name" value="DUF6084"/>
</dbReference>
<dbReference type="Proteomes" id="UP001428817">
    <property type="component" value="Unassembled WGS sequence"/>
</dbReference>
<organism evidence="1 2">
    <name type="scientific">Pseudonocardia eucalypti</name>
    <dbReference type="NCBI Taxonomy" id="648755"/>
    <lineage>
        <taxon>Bacteria</taxon>
        <taxon>Bacillati</taxon>
        <taxon>Actinomycetota</taxon>
        <taxon>Actinomycetes</taxon>
        <taxon>Pseudonocardiales</taxon>
        <taxon>Pseudonocardiaceae</taxon>
        <taxon>Pseudonocardia</taxon>
    </lineage>
</organism>
<evidence type="ECO:0000313" key="1">
    <source>
        <dbReference type="EMBL" id="GAA5164062.1"/>
    </source>
</evidence>
<keyword evidence="2" id="KW-1185">Reference proteome</keyword>
<evidence type="ECO:0000313" key="2">
    <source>
        <dbReference type="Proteomes" id="UP001428817"/>
    </source>
</evidence>
<protein>
    <submittedName>
        <fullName evidence="1">DUF6084 family protein</fullName>
    </submittedName>
</protein>
<dbReference type="RefSeq" id="WP_185062306.1">
    <property type="nucleotide sequence ID" value="NZ_BAABJP010000030.1"/>
</dbReference>
<reference evidence="2" key="1">
    <citation type="journal article" date="2019" name="Int. J. Syst. Evol. Microbiol.">
        <title>The Global Catalogue of Microorganisms (GCM) 10K type strain sequencing project: providing services to taxonomists for standard genome sequencing and annotation.</title>
        <authorList>
            <consortium name="The Broad Institute Genomics Platform"/>
            <consortium name="The Broad Institute Genome Sequencing Center for Infectious Disease"/>
            <person name="Wu L."/>
            <person name="Ma J."/>
        </authorList>
    </citation>
    <scope>NUCLEOTIDE SEQUENCE [LARGE SCALE GENOMIC DNA]</scope>
    <source>
        <strain evidence="2">JCM 18303</strain>
    </source>
</reference>
<dbReference type="Pfam" id="PF19562">
    <property type="entry name" value="DUF6084"/>
    <property type="match status" value="1"/>
</dbReference>